<dbReference type="PROSITE" id="PS50929">
    <property type="entry name" value="ABC_TM1F"/>
    <property type="match status" value="1"/>
</dbReference>
<feature type="region of interest" description="Disordered" evidence="5">
    <location>
        <begin position="140"/>
        <end position="159"/>
    </location>
</feature>
<comment type="subcellular location">
    <subcellularLocation>
        <location evidence="1">Membrane</location>
        <topology evidence="1">Multi-pass membrane protein</topology>
    </subcellularLocation>
</comment>
<evidence type="ECO:0000256" key="4">
    <source>
        <dbReference type="ARBA" id="ARBA00023136"/>
    </source>
</evidence>
<dbReference type="AlphaFoldDB" id="A0AAV5SGH3"/>
<evidence type="ECO:0000313" key="8">
    <source>
        <dbReference type="EMBL" id="GMS81293.1"/>
    </source>
</evidence>
<keyword evidence="4 6" id="KW-0472">Membrane</keyword>
<dbReference type="Pfam" id="PF00664">
    <property type="entry name" value="ABC_membrane"/>
    <property type="match status" value="1"/>
</dbReference>
<feature type="transmembrane region" description="Helical" evidence="6">
    <location>
        <begin position="44"/>
        <end position="66"/>
    </location>
</feature>
<dbReference type="PANTHER" id="PTHR24222:SF76">
    <property type="entry name" value="MYCOBACTIN IMPORT ATP-BINDING_PERMEASE PROTEIN IRTB"/>
    <property type="match status" value="1"/>
</dbReference>
<keyword evidence="3 6" id="KW-1133">Transmembrane helix</keyword>
<feature type="domain" description="ABC transmembrane type-1" evidence="7">
    <location>
        <begin position="49"/>
        <end position="255"/>
    </location>
</feature>
<dbReference type="EMBL" id="BTSX01000001">
    <property type="protein sequence ID" value="GMS81293.1"/>
    <property type="molecule type" value="Genomic_DNA"/>
</dbReference>
<gene>
    <name evidence="8" type="ORF">PENTCL1PPCAC_3468</name>
</gene>
<evidence type="ECO:0000256" key="6">
    <source>
        <dbReference type="SAM" id="Phobius"/>
    </source>
</evidence>
<feature type="transmembrane region" description="Helical" evidence="6">
    <location>
        <begin position="196"/>
        <end position="217"/>
    </location>
</feature>
<feature type="non-terminal residue" evidence="8">
    <location>
        <position position="255"/>
    </location>
</feature>
<dbReference type="PANTHER" id="PTHR24222">
    <property type="entry name" value="ABC TRANSPORTER B FAMILY"/>
    <property type="match status" value="1"/>
</dbReference>
<reference evidence="8" key="1">
    <citation type="submission" date="2023-10" db="EMBL/GenBank/DDBJ databases">
        <title>Genome assembly of Pristionchus species.</title>
        <authorList>
            <person name="Yoshida K."/>
            <person name="Sommer R.J."/>
        </authorList>
    </citation>
    <scope>NUCLEOTIDE SEQUENCE</scope>
    <source>
        <strain evidence="8">RS0144</strain>
    </source>
</reference>
<comment type="caution">
    <text evidence="8">The sequence shown here is derived from an EMBL/GenBank/DDBJ whole genome shotgun (WGS) entry which is preliminary data.</text>
</comment>
<keyword evidence="2 6" id="KW-0812">Transmembrane</keyword>
<dbReference type="Proteomes" id="UP001432027">
    <property type="component" value="Unassembled WGS sequence"/>
</dbReference>
<keyword evidence="9" id="KW-1185">Reference proteome</keyword>
<evidence type="ECO:0000256" key="2">
    <source>
        <dbReference type="ARBA" id="ARBA00022692"/>
    </source>
</evidence>
<feature type="transmembrane region" description="Helical" evidence="6">
    <location>
        <begin position="170"/>
        <end position="190"/>
    </location>
</feature>
<dbReference type="SUPFAM" id="SSF90123">
    <property type="entry name" value="ABC transporter transmembrane region"/>
    <property type="match status" value="1"/>
</dbReference>
<dbReference type="GO" id="GO:0005886">
    <property type="term" value="C:plasma membrane"/>
    <property type="evidence" value="ECO:0007669"/>
    <property type="project" value="TreeGrafter"/>
</dbReference>
<dbReference type="GO" id="GO:0005524">
    <property type="term" value="F:ATP binding"/>
    <property type="evidence" value="ECO:0007669"/>
    <property type="project" value="InterPro"/>
</dbReference>
<evidence type="ECO:0000256" key="5">
    <source>
        <dbReference type="SAM" id="MobiDB-lite"/>
    </source>
</evidence>
<name>A0AAV5SGH3_9BILA</name>
<evidence type="ECO:0000256" key="1">
    <source>
        <dbReference type="ARBA" id="ARBA00004141"/>
    </source>
</evidence>
<organism evidence="8 9">
    <name type="scientific">Pristionchus entomophagus</name>
    <dbReference type="NCBI Taxonomy" id="358040"/>
    <lineage>
        <taxon>Eukaryota</taxon>
        <taxon>Metazoa</taxon>
        <taxon>Ecdysozoa</taxon>
        <taxon>Nematoda</taxon>
        <taxon>Chromadorea</taxon>
        <taxon>Rhabditida</taxon>
        <taxon>Rhabditina</taxon>
        <taxon>Diplogasteromorpha</taxon>
        <taxon>Diplogasteroidea</taxon>
        <taxon>Neodiplogasteridae</taxon>
        <taxon>Pristionchus</taxon>
    </lineage>
</organism>
<feature type="compositionally biased region" description="Polar residues" evidence="5">
    <location>
        <begin position="140"/>
        <end position="156"/>
    </location>
</feature>
<dbReference type="InterPro" id="IPR039421">
    <property type="entry name" value="Type_1_exporter"/>
</dbReference>
<dbReference type="Gene3D" id="1.20.1560.10">
    <property type="entry name" value="ABC transporter type 1, transmembrane domain"/>
    <property type="match status" value="1"/>
</dbReference>
<protein>
    <recommendedName>
        <fullName evidence="7">ABC transmembrane type-1 domain-containing protein</fullName>
    </recommendedName>
</protein>
<dbReference type="InterPro" id="IPR011527">
    <property type="entry name" value="ABC1_TM_dom"/>
</dbReference>
<dbReference type="InterPro" id="IPR036640">
    <property type="entry name" value="ABC1_TM_sf"/>
</dbReference>
<dbReference type="GO" id="GO:0140359">
    <property type="term" value="F:ABC-type transporter activity"/>
    <property type="evidence" value="ECO:0007669"/>
    <property type="project" value="InterPro"/>
</dbReference>
<evidence type="ECO:0000313" key="9">
    <source>
        <dbReference type="Proteomes" id="UP001432027"/>
    </source>
</evidence>
<feature type="transmembrane region" description="Helical" evidence="6">
    <location>
        <begin position="86"/>
        <end position="108"/>
    </location>
</feature>
<evidence type="ECO:0000256" key="3">
    <source>
        <dbReference type="ARBA" id="ARBA00022989"/>
    </source>
</evidence>
<evidence type="ECO:0000259" key="7">
    <source>
        <dbReference type="PROSITE" id="PS50929"/>
    </source>
</evidence>
<accession>A0AAV5SGH3</accession>
<proteinExistence type="predicted"/>
<sequence>RSVTIWEKIIAVLLCKGDLSDEELDAEPCSTVELFRFATTPQKALFTMGIISAAITGLLMPLNQILSGNVANAYLTHPNETAGDSAALAIVTHIVYLYAAGTAVQLLLNFVQQHLLLTVTNSVVDTLRREYVSAVPRLDSQSLDSTSPGKQSTELNDNNDKIRDGLGEKFALVVNSSGIFILSLVTAFAYNWKVSLVLLPLGPLGAVVTGLSGKFSARTIKQHMETSARGASLIEESVMNVKTVAPCNGQDEMVK</sequence>
<feature type="non-terminal residue" evidence="8">
    <location>
        <position position="1"/>
    </location>
</feature>